<evidence type="ECO:0000313" key="2">
    <source>
        <dbReference type="EMBL" id="KAB2339346.1"/>
    </source>
</evidence>
<sequence>MSSTWDELTWGPWPGDAEVPHEGPDAVTRERLGLPATLRPVPGALQRPVFDPALKQYPKAMRAGEPLFASAETGEQWYAARRRAVDHVLAAIAQSRWAEHLVLRGSVLLRAWYGDAAREPGDLDFVVVPRSWQMAEHRTREMLDGIAQAAEAMSDEAHLPDDVQLNAAGAVSEDIWTYDRVPGRRLVLPWKAEGLPQGTVQLDFVFNEHLPAEPELTEIPRYDGGEPALLQAASPELSLAWKVMWLLDDIYPQGKDLYDAWLLAQDTRLGYRLLVEAMVAGDPARVRHLPTLADVGRLEVDWEEFHKEYPGLPGTGEDYHYRLTSALTPTFTSESDLPEQEYVRRAELLRPRTAMYEILRAERGIDGALRAIADDRIPIAEGVVIANELLGRGPSEVAATLDQVLRAYESAGSGWIGYLRRNPDEQAKILADLRDGSGV</sequence>
<reference evidence="2 3" key="1">
    <citation type="submission" date="2019-09" db="EMBL/GenBank/DDBJ databases">
        <title>Actinomadura physcomitrii sp. nov., a novel actinomycete isolated from moss [Physcomitrium sphaericum (Ludw) Fuernr].</title>
        <authorList>
            <person name="Zhuang X."/>
            <person name="Liu C."/>
        </authorList>
    </citation>
    <scope>NUCLEOTIDE SEQUENCE [LARGE SCALE GENOMIC DNA]</scope>
    <source>
        <strain evidence="2 3">HMC1</strain>
    </source>
</reference>
<feature type="region of interest" description="Disordered" evidence="1">
    <location>
        <begin position="1"/>
        <end position="23"/>
    </location>
</feature>
<comment type="caution">
    <text evidence="2">The sequence shown here is derived from an EMBL/GenBank/DDBJ whole genome shotgun (WGS) entry which is preliminary data.</text>
</comment>
<accession>A0A6H9Y8A6</accession>
<dbReference type="InterPro" id="IPR014942">
    <property type="entry name" value="AbiEii"/>
</dbReference>
<keyword evidence="3" id="KW-1185">Reference proteome</keyword>
<dbReference type="GO" id="GO:0016740">
    <property type="term" value="F:transferase activity"/>
    <property type="evidence" value="ECO:0007669"/>
    <property type="project" value="UniProtKB-KW"/>
</dbReference>
<protein>
    <submittedName>
        <fullName evidence="2">Nucleotidyl transferase AbiEii/AbiGii toxin family protein</fullName>
    </submittedName>
</protein>
<evidence type="ECO:0000313" key="3">
    <source>
        <dbReference type="Proteomes" id="UP000468735"/>
    </source>
</evidence>
<organism evidence="2 3">
    <name type="scientific">Actinomadura rudentiformis</name>
    <dbReference type="NCBI Taxonomy" id="359158"/>
    <lineage>
        <taxon>Bacteria</taxon>
        <taxon>Bacillati</taxon>
        <taxon>Actinomycetota</taxon>
        <taxon>Actinomycetes</taxon>
        <taxon>Streptosporangiales</taxon>
        <taxon>Thermomonosporaceae</taxon>
        <taxon>Actinomadura</taxon>
    </lineage>
</organism>
<dbReference type="RefSeq" id="WP_151571083.1">
    <property type="nucleotide sequence ID" value="NZ_WBMT01000036.1"/>
</dbReference>
<dbReference type="EMBL" id="WBMT01000036">
    <property type="protein sequence ID" value="KAB2339346.1"/>
    <property type="molecule type" value="Genomic_DNA"/>
</dbReference>
<dbReference type="AlphaFoldDB" id="A0A6H9Y8A6"/>
<dbReference type="Pfam" id="PF08843">
    <property type="entry name" value="AbiEii"/>
    <property type="match status" value="1"/>
</dbReference>
<evidence type="ECO:0000256" key="1">
    <source>
        <dbReference type="SAM" id="MobiDB-lite"/>
    </source>
</evidence>
<proteinExistence type="predicted"/>
<gene>
    <name evidence="2" type="ORF">F8566_48490</name>
</gene>
<dbReference type="OrthoDB" id="279684at2"/>
<keyword evidence="2" id="KW-0808">Transferase</keyword>
<dbReference type="Proteomes" id="UP000468735">
    <property type="component" value="Unassembled WGS sequence"/>
</dbReference>
<name>A0A6H9Y8A6_9ACTN</name>